<dbReference type="PROSITE" id="PS50160">
    <property type="entry name" value="DNA_LIGASE_A3"/>
    <property type="match status" value="1"/>
</dbReference>
<dbReference type="EMBL" id="BMHY01000002">
    <property type="protein sequence ID" value="GGG63422.1"/>
    <property type="molecule type" value="Genomic_DNA"/>
</dbReference>
<gene>
    <name evidence="5" type="ORF">GCM10010918_16740</name>
</gene>
<name>A0A917GZW6_9BACL</name>
<dbReference type="PROSITE" id="PS00697">
    <property type="entry name" value="DNA_LIGASE_A1"/>
    <property type="match status" value="1"/>
</dbReference>
<dbReference type="AlphaFoldDB" id="A0A917GZW6"/>
<comment type="catalytic activity">
    <reaction evidence="3">
        <text>ATP + (deoxyribonucleotide)n-3'-hydroxyl + 5'-phospho-(deoxyribonucleotide)m = (deoxyribonucleotide)n+m + AMP + diphosphate.</text>
        <dbReference type="EC" id="6.5.1.1"/>
    </reaction>
</comment>
<dbReference type="SUPFAM" id="SSF50249">
    <property type="entry name" value="Nucleic acid-binding proteins"/>
    <property type="match status" value="1"/>
</dbReference>
<dbReference type="InterPro" id="IPR012310">
    <property type="entry name" value="DNA_ligase_ATP-dep_cent"/>
</dbReference>
<dbReference type="CDD" id="cd07906">
    <property type="entry name" value="Adenylation_DNA_ligase_LigD_LigC"/>
    <property type="match status" value="1"/>
</dbReference>
<dbReference type="GO" id="GO:0006281">
    <property type="term" value="P:DNA repair"/>
    <property type="evidence" value="ECO:0007669"/>
    <property type="project" value="InterPro"/>
</dbReference>
<proteinExistence type="inferred from homology"/>
<reference evidence="5 6" key="1">
    <citation type="journal article" date="2014" name="Int. J. Syst. Evol. Microbiol.">
        <title>Complete genome sequence of Corynebacterium casei LMG S-19264T (=DSM 44701T), isolated from a smear-ripened cheese.</title>
        <authorList>
            <consortium name="US DOE Joint Genome Institute (JGI-PGF)"/>
            <person name="Walter F."/>
            <person name="Albersmeier A."/>
            <person name="Kalinowski J."/>
            <person name="Ruckert C."/>
        </authorList>
    </citation>
    <scope>NUCLEOTIDE SEQUENCE [LARGE SCALE GENOMIC DNA]</scope>
    <source>
        <strain evidence="5 6">CGMCC 1.15286</strain>
    </source>
</reference>
<evidence type="ECO:0000259" key="4">
    <source>
        <dbReference type="PROSITE" id="PS50160"/>
    </source>
</evidence>
<dbReference type="GO" id="GO:0005524">
    <property type="term" value="F:ATP binding"/>
    <property type="evidence" value="ECO:0007669"/>
    <property type="project" value="InterPro"/>
</dbReference>
<dbReference type="Gene3D" id="2.40.50.140">
    <property type="entry name" value="Nucleic acid-binding proteins"/>
    <property type="match status" value="1"/>
</dbReference>
<evidence type="ECO:0000313" key="5">
    <source>
        <dbReference type="EMBL" id="GGG63422.1"/>
    </source>
</evidence>
<dbReference type="InterPro" id="IPR016059">
    <property type="entry name" value="DNA_ligase_ATP-dep_CS"/>
</dbReference>
<dbReference type="PANTHER" id="PTHR45674:SF4">
    <property type="entry name" value="DNA LIGASE 1"/>
    <property type="match status" value="1"/>
</dbReference>
<dbReference type="InterPro" id="IPR012340">
    <property type="entry name" value="NA-bd_OB-fold"/>
</dbReference>
<dbReference type="SUPFAM" id="SSF56091">
    <property type="entry name" value="DNA ligase/mRNA capping enzyme, catalytic domain"/>
    <property type="match status" value="1"/>
</dbReference>
<accession>A0A917GZW6</accession>
<dbReference type="Pfam" id="PF01068">
    <property type="entry name" value="DNA_ligase_A_M"/>
    <property type="match status" value="1"/>
</dbReference>
<evidence type="ECO:0000256" key="3">
    <source>
        <dbReference type="ARBA" id="ARBA00034003"/>
    </source>
</evidence>
<dbReference type="GO" id="GO:0006310">
    <property type="term" value="P:DNA recombination"/>
    <property type="evidence" value="ECO:0007669"/>
    <property type="project" value="InterPro"/>
</dbReference>
<comment type="caution">
    <text evidence="5">The sequence shown here is derived from an EMBL/GenBank/DDBJ whole genome shotgun (WGS) entry which is preliminary data.</text>
</comment>
<keyword evidence="2" id="KW-0436">Ligase</keyword>
<organism evidence="5 6">
    <name type="scientific">Paenibacillus radicis</name>
    <name type="common">ex Gao et al. 2016</name>
    <dbReference type="NCBI Taxonomy" id="1737354"/>
    <lineage>
        <taxon>Bacteria</taxon>
        <taxon>Bacillati</taxon>
        <taxon>Bacillota</taxon>
        <taxon>Bacilli</taxon>
        <taxon>Bacillales</taxon>
        <taxon>Paenibacillaceae</taxon>
        <taxon>Paenibacillus</taxon>
    </lineage>
</organism>
<dbReference type="GO" id="GO:0003910">
    <property type="term" value="F:DNA ligase (ATP) activity"/>
    <property type="evidence" value="ECO:0007669"/>
    <property type="project" value="UniProtKB-EC"/>
</dbReference>
<evidence type="ECO:0000256" key="2">
    <source>
        <dbReference type="ARBA" id="ARBA00022598"/>
    </source>
</evidence>
<dbReference type="PANTHER" id="PTHR45674">
    <property type="entry name" value="DNA LIGASE 1/3 FAMILY MEMBER"/>
    <property type="match status" value="1"/>
</dbReference>
<dbReference type="Gene3D" id="3.30.1490.70">
    <property type="match status" value="1"/>
</dbReference>
<keyword evidence="6" id="KW-1185">Reference proteome</keyword>
<evidence type="ECO:0000256" key="1">
    <source>
        <dbReference type="ARBA" id="ARBA00007572"/>
    </source>
</evidence>
<feature type="domain" description="ATP-dependent DNA ligase family profile" evidence="4">
    <location>
        <begin position="112"/>
        <end position="238"/>
    </location>
</feature>
<comment type="similarity">
    <text evidence="1">Belongs to the ATP-dependent DNA ligase family.</text>
</comment>
<dbReference type="Gene3D" id="3.30.470.30">
    <property type="entry name" value="DNA ligase/mRNA capping enzyme"/>
    <property type="match status" value="1"/>
</dbReference>
<sequence length="319" mass="35920">MIAANAISISEPMIPVSTDKLPQEPGWVYQLKWDGVRMIALLDGNGDIQLYSRKLLRKEAVYPEIVRALTMLTKELGSCVLDGEVVYWDGLRPNFQKVLQRERIGGVTSNENNKGEGRILYVVFDLLQDGQEDLRPLPFHERHKRLAAKLGSIRSERIMTTDLFSDAEALWKWVVEHRWEGVVSKRADSPYREGKKHHDWLKKKTALLLDVGIVGVKRREGRAASLVMADPDSGCFFGSVSLGLDDEMRRMIGEMLQLRSESPPSWPMPFDSLPAELKGEEVIWLPAPMPCRVTGLEITSAGLLRHPKLVSFGRPGAPL</sequence>
<dbReference type="RefSeq" id="WP_188888438.1">
    <property type="nucleotide sequence ID" value="NZ_BMHY01000002.1"/>
</dbReference>
<evidence type="ECO:0000313" key="6">
    <source>
        <dbReference type="Proteomes" id="UP000600247"/>
    </source>
</evidence>
<protein>
    <recommendedName>
        <fullName evidence="4">ATP-dependent DNA ligase family profile domain-containing protein</fullName>
    </recommendedName>
</protein>
<dbReference type="Proteomes" id="UP000600247">
    <property type="component" value="Unassembled WGS sequence"/>
</dbReference>
<dbReference type="InterPro" id="IPR050191">
    <property type="entry name" value="ATP-dep_DNA_ligase"/>
</dbReference>